<feature type="compositionally biased region" description="Polar residues" evidence="1">
    <location>
        <begin position="211"/>
        <end position="221"/>
    </location>
</feature>
<reference evidence="2" key="1">
    <citation type="journal article" date="2020" name="New Phytol.">
        <title>Comparative genomics reveals dynamic genome evolution in host specialist ectomycorrhizal fungi.</title>
        <authorList>
            <person name="Lofgren L.A."/>
            <person name="Nguyen N.H."/>
            <person name="Vilgalys R."/>
            <person name="Ruytinx J."/>
            <person name="Liao H.L."/>
            <person name="Branco S."/>
            <person name="Kuo A."/>
            <person name="LaButti K."/>
            <person name="Lipzen A."/>
            <person name="Andreopoulos W."/>
            <person name="Pangilinan J."/>
            <person name="Riley R."/>
            <person name="Hundley H."/>
            <person name="Na H."/>
            <person name="Barry K."/>
            <person name="Grigoriev I.V."/>
            <person name="Stajich J.E."/>
            <person name="Kennedy P.G."/>
        </authorList>
    </citation>
    <scope>NUCLEOTIDE SEQUENCE</scope>
    <source>
        <strain evidence="2">DOB743</strain>
    </source>
</reference>
<evidence type="ECO:0000313" key="3">
    <source>
        <dbReference type="Proteomes" id="UP000714275"/>
    </source>
</evidence>
<keyword evidence="3" id="KW-1185">Reference proteome</keyword>
<dbReference type="Proteomes" id="UP000714275">
    <property type="component" value="Unassembled WGS sequence"/>
</dbReference>
<gene>
    <name evidence="2" type="ORF">EV702DRAFT_650029</name>
</gene>
<sequence>MSSEYPSHLHVSFAPNATSFKRTFEQFGYDSGSPMTSALQASGSGTATHNVPTGSSSSSSGNERNKRARSTSSSSVSNRSADSSRSSEYTSARSSASLSDSSTTNDQNRRSPAYPSPAVASTPGTLFSPTPGLPSTVTEPQDEDMSDSSGFSLDIPRPAPPPEVVSSTAHDTLRSSIERFNEFDSHIAALRRSHSRTPSWHPTASPVLSPRESSNHTTDTFDNWDWTHFGASPGSSHTSGEDRRGQYFTDATTSIGSEGAHTAVPRQVDSLSFQASEAYHVPAILPHRAIPPILHVRRTPLLILHIAHPHQSLHRRGQTHLSENLTSFPADHSPSYRQSCKLKETILMP</sequence>
<evidence type="ECO:0000313" key="2">
    <source>
        <dbReference type="EMBL" id="KAG1781220.1"/>
    </source>
</evidence>
<dbReference type="OrthoDB" id="3070376at2759"/>
<name>A0A9P7A3U1_9AGAM</name>
<proteinExistence type="predicted"/>
<feature type="region of interest" description="Disordered" evidence="1">
    <location>
        <begin position="192"/>
        <end position="224"/>
    </location>
</feature>
<evidence type="ECO:0000256" key="1">
    <source>
        <dbReference type="SAM" id="MobiDB-lite"/>
    </source>
</evidence>
<feature type="region of interest" description="Disordered" evidence="1">
    <location>
        <begin position="27"/>
        <end position="167"/>
    </location>
</feature>
<accession>A0A9P7A3U1</accession>
<feature type="compositionally biased region" description="Low complexity" evidence="1">
    <location>
        <begin position="70"/>
        <end position="104"/>
    </location>
</feature>
<protein>
    <submittedName>
        <fullName evidence="2">Uncharacterized protein</fullName>
    </submittedName>
</protein>
<comment type="caution">
    <text evidence="2">The sequence shown here is derived from an EMBL/GenBank/DDBJ whole genome shotgun (WGS) entry which is preliminary data.</text>
</comment>
<dbReference type="EMBL" id="JABBWD010000006">
    <property type="protein sequence ID" value="KAG1781220.1"/>
    <property type="molecule type" value="Genomic_DNA"/>
</dbReference>
<organism evidence="2 3">
    <name type="scientific">Suillus placidus</name>
    <dbReference type="NCBI Taxonomy" id="48579"/>
    <lineage>
        <taxon>Eukaryota</taxon>
        <taxon>Fungi</taxon>
        <taxon>Dikarya</taxon>
        <taxon>Basidiomycota</taxon>
        <taxon>Agaricomycotina</taxon>
        <taxon>Agaricomycetes</taxon>
        <taxon>Agaricomycetidae</taxon>
        <taxon>Boletales</taxon>
        <taxon>Suillineae</taxon>
        <taxon>Suillaceae</taxon>
        <taxon>Suillus</taxon>
    </lineage>
</organism>
<feature type="compositionally biased region" description="Polar residues" evidence="1">
    <location>
        <begin position="122"/>
        <end position="139"/>
    </location>
</feature>
<feature type="compositionally biased region" description="Polar residues" evidence="1">
    <location>
        <begin position="33"/>
        <end position="54"/>
    </location>
</feature>
<dbReference type="AlphaFoldDB" id="A0A9P7A3U1"/>